<keyword evidence="1" id="KW-0812">Transmembrane</keyword>
<feature type="transmembrane region" description="Helical" evidence="1">
    <location>
        <begin position="40"/>
        <end position="64"/>
    </location>
</feature>
<dbReference type="EMBL" id="CACRTG010000001">
    <property type="protein sequence ID" value="VYS83779.1"/>
    <property type="molecule type" value="Genomic_DNA"/>
</dbReference>
<feature type="transmembrane region" description="Helical" evidence="1">
    <location>
        <begin position="12"/>
        <end position="33"/>
    </location>
</feature>
<organism evidence="2">
    <name type="scientific">[Clostridium] nexile</name>
    <dbReference type="NCBI Taxonomy" id="29361"/>
    <lineage>
        <taxon>Bacteria</taxon>
        <taxon>Bacillati</taxon>
        <taxon>Bacillota</taxon>
        <taxon>Clostridia</taxon>
        <taxon>Lachnospirales</taxon>
        <taxon>Lachnospiraceae</taxon>
        <taxon>Tyzzerella</taxon>
    </lineage>
</organism>
<evidence type="ECO:0000256" key="1">
    <source>
        <dbReference type="SAM" id="Phobius"/>
    </source>
</evidence>
<keyword evidence="1" id="KW-0472">Membrane</keyword>
<proteinExistence type="predicted"/>
<protein>
    <recommendedName>
        <fullName evidence="3">DUF420 domain-containing protein</fullName>
    </recommendedName>
</protein>
<name>A0A6N2RTS2_9FIRM</name>
<reference evidence="2" key="1">
    <citation type="submission" date="2019-11" db="EMBL/GenBank/DDBJ databases">
        <authorList>
            <person name="Feng L."/>
        </authorList>
    </citation>
    <scope>NUCLEOTIDE SEQUENCE</scope>
    <source>
        <strain evidence="2">CnexileLFYP112</strain>
    </source>
</reference>
<gene>
    <name evidence="2" type="ORF">CNLFYP112_00310</name>
</gene>
<dbReference type="AlphaFoldDB" id="A0A6N2RTS2"/>
<accession>A0A6N2RTS2</accession>
<evidence type="ECO:0000313" key="2">
    <source>
        <dbReference type="EMBL" id="VYS83779.1"/>
    </source>
</evidence>
<feature type="transmembrane region" description="Helical" evidence="1">
    <location>
        <begin position="76"/>
        <end position="98"/>
    </location>
</feature>
<keyword evidence="1" id="KW-1133">Transmembrane helix</keyword>
<sequence length="103" mass="11850">MNTLTDVMNYFHFVMIAVYVLGGITVITTVANIKKKNCRTVFLVISTMVLFALISIYFFFGVLADNYAANLSFWQIHLNGIAFISVICWIIQIVFLFLTRKKR</sequence>
<evidence type="ECO:0008006" key="3">
    <source>
        <dbReference type="Google" id="ProtNLM"/>
    </source>
</evidence>